<dbReference type="Pfam" id="PF17109">
    <property type="entry name" value="Goodbye"/>
    <property type="match status" value="1"/>
</dbReference>
<dbReference type="SMART" id="SM00291">
    <property type="entry name" value="ZnF_ZZ"/>
    <property type="match status" value="1"/>
</dbReference>
<evidence type="ECO:0000256" key="4">
    <source>
        <dbReference type="ARBA" id="ARBA00022833"/>
    </source>
</evidence>
<dbReference type="GO" id="GO:0008270">
    <property type="term" value="F:zinc ion binding"/>
    <property type="evidence" value="ECO:0007669"/>
    <property type="project" value="UniProtKB-KW"/>
</dbReference>
<dbReference type="PANTHER" id="PTHR10039">
    <property type="entry name" value="AMELOGENIN"/>
    <property type="match status" value="1"/>
</dbReference>
<dbReference type="SUPFAM" id="SSF57850">
    <property type="entry name" value="RING/U-box"/>
    <property type="match status" value="1"/>
</dbReference>
<keyword evidence="3" id="KW-0863">Zinc-finger</keyword>
<dbReference type="InterPro" id="IPR027417">
    <property type="entry name" value="P-loop_NTPase"/>
</dbReference>
<dbReference type="InterPro" id="IPR031350">
    <property type="entry name" value="Goodbye_dom"/>
</dbReference>
<evidence type="ECO:0000256" key="2">
    <source>
        <dbReference type="ARBA" id="ARBA00022737"/>
    </source>
</evidence>
<dbReference type="Pfam" id="PF24883">
    <property type="entry name" value="NPHP3_N"/>
    <property type="match status" value="1"/>
</dbReference>
<dbReference type="Gene3D" id="1.25.40.10">
    <property type="entry name" value="Tetratricopeptide repeat domain"/>
    <property type="match status" value="1"/>
</dbReference>
<keyword evidence="8" id="KW-1185">Reference proteome</keyword>
<comment type="caution">
    <text evidence="7">The sequence shown here is derived from an EMBL/GenBank/DDBJ whole genome shotgun (WGS) entry which is preliminary data.</text>
</comment>
<dbReference type="Gene3D" id="3.30.60.90">
    <property type="match status" value="1"/>
</dbReference>
<feature type="compositionally biased region" description="Basic and acidic residues" evidence="5">
    <location>
        <begin position="1432"/>
        <end position="1453"/>
    </location>
</feature>
<evidence type="ECO:0000256" key="3">
    <source>
        <dbReference type="ARBA" id="ARBA00022771"/>
    </source>
</evidence>
<dbReference type="SUPFAM" id="SSF48452">
    <property type="entry name" value="TPR-like"/>
    <property type="match status" value="1"/>
</dbReference>
<feature type="region of interest" description="Disordered" evidence="5">
    <location>
        <begin position="1029"/>
        <end position="1048"/>
    </location>
</feature>
<dbReference type="InterPro" id="IPR011990">
    <property type="entry name" value="TPR-like_helical_dom_sf"/>
</dbReference>
<feature type="region of interest" description="Disordered" evidence="5">
    <location>
        <begin position="1368"/>
        <end position="1402"/>
    </location>
</feature>
<feature type="compositionally biased region" description="Basic and acidic residues" evidence="5">
    <location>
        <begin position="1032"/>
        <end position="1048"/>
    </location>
</feature>
<dbReference type="InterPro" id="IPR056884">
    <property type="entry name" value="NPHP3-like_N"/>
</dbReference>
<feature type="region of interest" description="Disordered" evidence="5">
    <location>
        <begin position="1415"/>
        <end position="1454"/>
    </location>
</feature>
<name>A0AA39W9Q9_9PEZI</name>
<dbReference type="InterPro" id="IPR043145">
    <property type="entry name" value="Znf_ZZ_sf"/>
</dbReference>
<protein>
    <recommendedName>
        <fullName evidence="6">ZZ-type domain-containing protein</fullName>
    </recommendedName>
</protein>
<sequence length="1568" mass="178207">MQLRRTRASNNHIVFSSSTSITMAPEGQSDIGALWAAALADYENTADIRLATRPESKFTVEQIIRAQGEELQHFYDYRHRGKLDKIRTFIRDNGGIIQSIAENVATSASAAFPPSTAILTAFTCVLTAAKKVSEDFDVIESFFELMHTFMRRMSLLEGKLPTESQYQEALINVFAAILRICAIAQSYCTKPLGRLKKWAKALYQGNDEELQTAYKKLNDNLSYLESTTIIQTLKYAVENAQDSMLTHGKLDSISGQLSTNIALTYQLQGNMQETLTYGRTSVEILQRLVSNQASQRSRPDGKQQSQGKQNSQAKDSGAVKSQAIDMVRQRFGSPSHASLKIRQRQLKEAFIQGTFDWIQQDQGYQSVLDRTTHCLWISGSTGMGKSSLSYSIFERLLVDLNFEDQASVGVYFFDSLGQEEDLENMYFSVAIQIAEQNAAYCNEIKRITFPPGELDTSDKKWEGLFTSKFANPKRHVVIILDSVDQLDESDQLELIGRIREAVTKALNIRFIFTSNQSPEIEKSLGDLSFNKLNLSLDKIRHDLKIFTRSRMKELPELRNIRRRGLRRKVAASLVAKADSFLYIEYMLLRLNRLRKEQLISNELDDLPQNTTKIYEALYNECLKYCSKGEKEMLRNLFTWLAYSKSYLNLSDAKDLLRLTGNGKDAINIDEELDGRLSNLLRFSAVNTTSQEDDSGTEDTTGLSDDIEATSDSTMDKNRPRQILDGLLAFRESAMRNYLHDVVLEDKNNPTPAQVMMFKMICNILVHQETKEGDEMANIAQYAGRKWLSHLLEIDISRTTDEEKRTVLEGLFSICQNENRCLRCIEYSAFASPEDEKDSASIFETGDIDFEKSMAIFNAWIEVGSRIPPDVLSDSTIVDWIHTVLEDDGHVLIKLARGHVSNWFVASTPQEAYLSFRFAHRSFALAHQKEFQLRRNHVIFDYFENDYKENETIKDKAFHAVAEAFWEIGQSAQTFRRVALALRYSSYYLEALVQAKRGLSLAKDAKTRFDIYYDIGSTAYSFTEDTNFTSDDPTAKDAKEDKPLDTEEKRKSMLQESISSFDEAIKLKDAVSNNPSILNELYLTKAKILIQLGMAEQAMESIEEASKLDSFRIQPQFLWSLIRELGKAAEWEYILRTLSHANAEDLGSYLNYWTGDIDEGYIQQAGIKLEKQDLITAFYQKAIQWTDKERDAFQWSRFTLAKFHFRVLNDAATAKQLIQQAMDKTRGYSYWMISTASWELSTILLEDFRTLDVEGKMEAWKEMKRLLERLKETQDESFDPSMSQTAVPMAIMMRKMGPADEFHSMAMLTFRHCMDLLTDNKHGNDQSSFRMLAKVLSLLPGLKRDAEIASSCQLYIVDMAVFNNEKAITDSLPDNNTPGQKPNDDIEASKSSPTPDTSDIQSDAAPSVLSDFKESKANDGTEALGSLPAPDTSKAHSDDKPSAAEDSKESKEFDLNDDDSYTTCNGCEKIISSWESGPFYLCYYCPDVDLCEECYTNKIETENGTAAKPNWRVICPKGHKHIKAPVEGWKGIKDGVMVFEDATKNQGVAAWLQELEFKWTAAWDRFWAE</sequence>
<feature type="compositionally biased region" description="Polar residues" evidence="5">
    <location>
        <begin position="1388"/>
        <end position="1400"/>
    </location>
</feature>
<feature type="region of interest" description="Disordered" evidence="5">
    <location>
        <begin position="291"/>
        <end position="319"/>
    </location>
</feature>
<feature type="compositionally biased region" description="Low complexity" evidence="5">
    <location>
        <begin position="302"/>
        <end position="312"/>
    </location>
</feature>
<dbReference type="Gene3D" id="3.40.50.300">
    <property type="entry name" value="P-loop containing nucleotide triphosphate hydrolases"/>
    <property type="match status" value="1"/>
</dbReference>
<proteinExistence type="predicted"/>
<dbReference type="InterPro" id="IPR000433">
    <property type="entry name" value="Znf_ZZ"/>
</dbReference>
<feature type="region of interest" description="Disordered" evidence="5">
    <location>
        <begin position="687"/>
        <end position="715"/>
    </location>
</feature>
<dbReference type="EMBL" id="JAULSR010000011">
    <property type="protein sequence ID" value="KAK0610047.1"/>
    <property type="molecule type" value="Genomic_DNA"/>
</dbReference>
<dbReference type="PANTHER" id="PTHR10039:SF17">
    <property type="entry name" value="FUNGAL STAND N-TERMINAL GOODBYE DOMAIN-CONTAINING PROTEIN-RELATED"/>
    <property type="match status" value="1"/>
</dbReference>
<accession>A0AA39W9Q9</accession>
<organism evidence="7 8">
    <name type="scientific">Bombardia bombarda</name>
    <dbReference type="NCBI Taxonomy" id="252184"/>
    <lineage>
        <taxon>Eukaryota</taxon>
        <taxon>Fungi</taxon>
        <taxon>Dikarya</taxon>
        <taxon>Ascomycota</taxon>
        <taxon>Pezizomycotina</taxon>
        <taxon>Sordariomycetes</taxon>
        <taxon>Sordariomycetidae</taxon>
        <taxon>Sordariales</taxon>
        <taxon>Lasiosphaeriaceae</taxon>
        <taxon>Bombardia</taxon>
    </lineage>
</organism>
<keyword evidence="4" id="KW-0862">Zinc</keyword>
<reference evidence="7" key="1">
    <citation type="submission" date="2023-06" db="EMBL/GenBank/DDBJ databases">
        <title>Genome-scale phylogeny and comparative genomics of the fungal order Sordariales.</title>
        <authorList>
            <consortium name="Lawrence Berkeley National Laboratory"/>
            <person name="Hensen N."/>
            <person name="Bonometti L."/>
            <person name="Westerberg I."/>
            <person name="Brannstrom I.O."/>
            <person name="Guillou S."/>
            <person name="Cros-Aarteil S."/>
            <person name="Calhoun S."/>
            <person name="Haridas S."/>
            <person name="Kuo A."/>
            <person name="Mondo S."/>
            <person name="Pangilinan J."/>
            <person name="Riley R."/>
            <person name="LaButti K."/>
            <person name="Andreopoulos B."/>
            <person name="Lipzen A."/>
            <person name="Chen C."/>
            <person name="Yanf M."/>
            <person name="Daum C."/>
            <person name="Ng V."/>
            <person name="Clum A."/>
            <person name="Steindorff A."/>
            <person name="Ohm R."/>
            <person name="Martin F."/>
            <person name="Silar P."/>
            <person name="Natvig D."/>
            <person name="Lalanne C."/>
            <person name="Gautier V."/>
            <person name="Ament-velasquez S.L."/>
            <person name="Kruys A."/>
            <person name="Hutchinson M.I."/>
            <person name="Powell A.J."/>
            <person name="Barry K."/>
            <person name="Miller A.N."/>
            <person name="Grigoriev I.V."/>
            <person name="Debuchy R."/>
            <person name="Gladieux P."/>
            <person name="Thoren M.H."/>
            <person name="Johannesson H."/>
        </authorList>
    </citation>
    <scope>NUCLEOTIDE SEQUENCE</scope>
    <source>
        <strain evidence="7">SMH3391-2</strain>
    </source>
</reference>
<dbReference type="Proteomes" id="UP001174934">
    <property type="component" value="Unassembled WGS sequence"/>
</dbReference>
<dbReference type="SUPFAM" id="SSF52540">
    <property type="entry name" value="P-loop containing nucleoside triphosphate hydrolases"/>
    <property type="match status" value="1"/>
</dbReference>
<evidence type="ECO:0000256" key="5">
    <source>
        <dbReference type="SAM" id="MobiDB-lite"/>
    </source>
</evidence>
<evidence type="ECO:0000313" key="7">
    <source>
        <dbReference type="EMBL" id="KAK0610047.1"/>
    </source>
</evidence>
<evidence type="ECO:0000313" key="8">
    <source>
        <dbReference type="Proteomes" id="UP001174934"/>
    </source>
</evidence>
<evidence type="ECO:0000256" key="1">
    <source>
        <dbReference type="ARBA" id="ARBA00022723"/>
    </source>
</evidence>
<keyword evidence="2" id="KW-0677">Repeat</keyword>
<evidence type="ECO:0000259" key="6">
    <source>
        <dbReference type="SMART" id="SM00291"/>
    </source>
</evidence>
<feature type="domain" description="ZZ-type" evidence="6">
    <location>
        <begin position="1457"/>
        <end position="1504"/>
    </location>
</feature>
<keyword evidence="1" id="KW-0479">Metal-binding</keyword>
<gene>
    <name evidence="7" type="ORF">B0T17DRAFT_545786</name>
</gene>